<proteinExistence type="predicted"/>
<dbReference type="SUPFAM" id="SSF159594">
    <property type="entry name" value="XCC0632-like"/>
    <property type="match status" value="1"/>
</dbReference>
<dbReference type="EMBL" id="CP102097">
    <property type="protein sequence ID" value="UUM32330.1"/>
    <property type="molecule type" value="Genomic_DNA"/>
</dbReference>
<evidence type="ECO:0000313" key="3">
    <source>
        <dbReference type="Proteomes" id="UP001058602"/>
    </source>
</evidence>
<keyword evidence="3" id="KW-1185">Reference proteome</keyword>
<organism evidence="2 3">
    <name type="scientific">Vibrio japonicus</name>
    <dbReference type="NCBI Taxonomy" id="1824638"/>
    <lineage>
        <taxon>Bacteria</taxon>
        <taxon>Pseudomonadati</taxon>
        <taxon>Pseudomonadota</taxon>
        <taxon>Gammaproteobacteria</taxon>
        <taxon>Vibrionales</taxon>
        <taxon>Vibrionaceae</taxon>
        <taxon>Vibrio</taxon>
    </lineage>
</organism>
<dbReference type="InterPro" id="IPR005586">
    <property type="entry name" value="ABC_trans_aux"/>
</dbReference>
<sequence length="192" mass="21029">MKKWGLLILAALAGCSTTESSTQLYMLPKGDAVQTNVVQTAGAQPNQSLLVVRNIDVADYLNGSGLVYRTSETQVIQAKNNQWAENLSNQLSQRIVNDLRHKQTTYWPVKMTAAMDQTQQMKLQLSVQRFNGAYTGNAEIAGIWNLIDGQGKIVSSAPFNLNVPLKEEGYSALVEALDQGVDQLTTTIAQNL</sequence>
<dbReference type="Proteomes" id="UP001058602">
    <property type="component" value="Chromosome 2"/>
</dbReference>
<keyword evidence="2" id="KW-0449">Lipoprotein</keyword>
<gene>
    <name evidence="2" type="ORF">NP165_18790</name>
</gene>
<dbReference type="Pfam" id="PF03886">
    <property type="entry name" value="ABC_trans_aux"/>
    <property type="match status" value="1"/>
</dbReference>
<evidence type="ECO:0000259" key="1">
    <source>
        <dbReference type="Pfam" id="PF03886"/>
    </source>
</evidence>
<dbReference type="RefSeq" id="WP_257085993.1">
    <property type="nucleotide sequence ID" value="NZ_CP102097.1"/>
</dbReference>
<name>A0ABY5LRD5_9VIBR</name>
<dbReference type="PROSITE" id="PS51257">
    <property type="entry name" value="PROKAR_LIPOPROTEIN"/>
    <property type="match status" value="1"/>
</dbReference>
<dbReference type="Gene3D" id="3.40.50.10610">
    <property type="entry name" value="ABC-type transport auxiliary lipoprotein component"/>
    <property type="match status" value="1"/>
</dbReference>
<evidence type="ECO:0000313" key="2">
    <source>
        <dbReference type="EMBL" id="UUM32330.1"/>
    </source>
</evidence>
<feature type="domain" description="ABC-type transport auxiliary lipoprotein component" evidence="1">
    <location>
        <begin position="39"/>
        <end position="189"/>
    </location>
</feature>
<accession>A0ABY5LRD5</accession>
<protein>
    <submittedName>
        <fullName evidence="2">ABC-type transport auxiliary lipoprotein family protein</fullName>
    </submittedName>
</protein>
<reference evidence="2" key="1">
    <citation type="submission" date="2022-07" db="EMBL/GenBank/DDBJ databases">
        <title>Complete genome of Vibrio japonicus strain JCM 31412T and phylogenomic assessment of the Nereis clade of the genus Vibrio.</title>
        <authorList>
            <person name="Shlafstein M.D."/>
            <person name="Emsley S.A."/>
            <person name="Ushijima B."/>
            <person name="Videau P."/>
            <person name="Saw J.H."/>
        </authorList>
    </citation>
    <scope>NUCLEOTIDE SEQUENCE</scope>
    <source>
        <strain evidence="2">JCM 31412</strain>
    </source>
</reference>